<dbReference type="RefSeq" id="WP_135964325.1">
    <property type="nucleotide sequence ID" value="NZ_SRXT01000005.1"/>
</dbReference>
<feature type="transmembrane region" description="Helical" evidence="1">
    <location>
        <begin position="390"/>
        <end position="407"/>
    </location>
</feature>
<keyword evidence="1" id="KW-0472">Membrane</keyword>
<feature type="transmembrane region" description="Helical" evidence="1">
    <location>
        <begin position="133"/>
        <end position="152"/>
    </location>
</feature>
<gene>
    <name evidence="2" type="ORF">E5A73_13235</name>
</gene>
<evidence type="ECO:0000256" key="1">
    <source>
        <dbReference type="SAM" id="Phobius"/>
    </source>
</evidence>
<keyword evidence="1" id="KW-1133">Transmembrane helix</keyword>
<protein>
    <recommendedName>
        <fullName evidence="4">AcrB/AcrD/AcrF family protein</fullName>
    </recommendedName>
</protein>
<sequence>MPAQQQDRHWGELGVALLLAGLLSVAWTVQGWTNLSALRLPDTDDVVRLQQIRDWLGGQAFGYLAQHRLGAQPGLEMHWSRLPDLVPGALIALLSPLVGAHAAELTAVILWPALLFAAALMLVAGIARTLGTSGPLAALVAALAYPATTLFMPGRIDHHGLQMVLLLVVARTAIGRGTLVAGAAAGIASAASLVIGIETAPLLAVGGAAIVVRWALDGREGQARLAGYAVALVLALAAASALLRTSGWNWPGCDGFTAELWRAAQLAALAPLALVAFGFAAESSKARGIAVLVAASVAIVGALALSPGCLRPYRQVDPLLARLWLANVAEAQPLFGAPLAHAIGYAGSMLVGIAAAGWAWRGTREGRWLVLLALQLAALGLALIQLRGAYAGALFAAPALAALITAARAKGLIALLPAWLVSAGLLYPLAADALAPPAAIGPATASCSGPAALAHLAALAPGTLMAPIDMGAWTLAATPHRVVAAPYHRNTAGNLAMYRFFLGPTGNAQAIARQWHVDYVALCPGDFAELGAQAGNPARLSGALAAGRPPAWLRPISAPGEAPALFAVARQ</sequence>
<accession>A0A4S1X8T2</accession>
<feature type="transmembrane region" description="Helical" evidence="1">
    <location>
        <begin position="193"/>
        <end position="216"/>
    </location>
</feature>
<feature type="transmembrane region" description="Helical" evidence="1">
    <location>
        <begin position="342"/>
        <end position="360"/>
    </location>
</feature>
<feature type="transmembrane region" description="Helical" evidence="1">
    <location>
        <begin position="367"/>
        <end position="384"/>
    </location>
</feature>
<name>A0A4S1X8T2_9SPHN</name>
<evidence type="ECO:0000313" key="2">
    <source>
        <dbReference type="EMBL" id="TGX52614.1"/>
    </source>
</evidence>
<feature type="transmembrane region" description="Helical" evidence="1">
    <location>
        <begin position="108"/>
        <end position="127"/>
    </location>
</feature>
<keyword evidence="3" id="KW-1185">Reference proteome</keyword>
<evidence type="ECO:0008006" key="4">
    <source>
        <dbReference type="Google" id="ProtNLM"/>
    </source>
</evidence>
<keyword evidence="1" id="KW-0812">Transmembrane</keyword>
<evidence type="ECO:0000313" key="3">
    <source>
        <dbReference type="Proteomes" id="UP000306147"/>
    </source>
</evidence>
<dbReference type="EMBL" id="SRXT01000005">
    <property type="protein sequence ID" value="TGX52614.1"/>
    <property type="molecule type" value="Genomic_DNA"/>
</dbReference>
<feature type="transmembrane region" description="Helical" evidence="1">
    <location>
        <begin position="412"/>
        <end position="430"/>
    </location>
</feature>
<feature type="transmembrane region" description="Helical" evidence="1">
    <location>
        <begin position="263"/>
        <end position="281"/>
    </location>
</feature>
<comment type="caution">
    <text evidence="2">The sequence shown here is derived from an EMBL/GenBank/DDBJ whole genome shotgun (WGS) entry which is preliminary data.</text>
</comment>
<proteinExistence type="predicted"/>
<dbReference type="OrthoDB" id="1082056at2"/>
<feature type="transmembrane region" description="Helical" evidence="1">
    <location>
        <begin position="225"/>
        <end position="243"/>
    </location>
</feature>
<organism evidence="2 3">
    <name type="scientific">Sphingomonas gei</name>
    <dbReference type="NCBI Taxonomy" id="1395960"/>
    <lineage>
        <taxon>Bacteria</taxon>
        <taxon>Pseudomonadati</taxon>
        <taxon>Pseudomonadota</taxon>
        <taxon>Alphaproteobacteria</taxon>
        <taxon>Sphingomonadales</taxon>
        <taxon>Sphingomonadaceae</taxon>
        <taxon>Sphingomonas</taxon>
    </lineage>
</organism>
<dbReference type="AlphaFoldDB" id="A0A4S1X8T2"/>
<dbReference type="Proteomes" id="UP000306147">
    <property type="component" value="Unassembled WGS sequence"/>
</dbReference>
<reference evidence="2 3" key="1">
    <citation type="submission" date="2019-04" db="EMBL/GenBank/DDBJ databases">
        <title>Sphingomonas psychrotolerans sp. nov., isolated from soil in the Tianshan Mountains, Xinjiang, China.</title>
        <authorList>
            <person name="Luo Y."/>
            <person name="Sheng H."/>
        </authorList>
    </citation>
    <scope>NUCLEOTIDE SEQUENCE [LARGE SCALE GENOMIC DNA]</scope>
    <source>
        <strain evidence="2 3">ZFGT-11</strain>
    </source>
</reference>
<feature type="transmembrane region" description="Helical" evidence="1">
    <location>
        <begin position="288"/>
        <end position="306"/>
    </location>
</feature>